<feature type="compositionally biased region" description="Basic and acidic residues" evidence="1">
    <location>
        <begin position="33"/>
        <end position="56"/>
    </location>
</feature>
<proteinExistence type="predicted"/>
<name>A0A4P9WI46_9FUNG</name>
<organism evidence="2 3">
    <name type="scientific">Blyttiomyces helicus</name>
    <dbReference type="NCBI Taxonomy" id="388810"/>
    <lineage>
        <taxon>Eukaryota</taxon>
        <taxon>Fungi</taxon>
        <taxon>Fungi incertae sedis</taxon>
        <taxon>Chytridiomycota</taxon>
        <taxon>Chytridiomycota incertae sedis</taxon>
        <taxon>Chytridiomycetes</taxon>
        <taxon>Chytridiomycetes incertae sedis</taxon>
        <taxon>Blyttiomyces</taxon>
    </lineage>
</organism>
<evidence type="ECO:0000313" key="2">
    <source>
        <dbReference type="EMBL" id="RKO92521.1"/>
    </source>
</evidence>
<gene>
    <name evidence="2" type="ORF">BDK51DRAFT_34228</name>
</gene>
<dbReference type="EMBL" id="KZ994605">
    <property type="protein sequence ID" value="RKO92521.1"/>
    <property type="molecule type" value="Genomic_DNA"/>
</dbReference>
<sequence length="183" mass="20938">MADLLHRKVEVFEEILLSEPDRSEYEQKDFLEEENWEKGREEEVWEEDRPTYRPKSEAAPAVTRVAPRLRVPQLPTDVLVHLFQGIKGSRHARHALPDVSWDARDILLAAAMVCCAWAAPMKNTPMRHLMIWIPKFSTIVESPTSSLFSRTSAPSISNMTRPTTGSRATWRIRISSLFNSPPS</sequence>
<dbReference type="Proteomes" id="UP000269721">
    <property type="component" value="Unassembled WGS sequence"/>
</dbReference>
<evidence type="ECO:0000313" key="3">
    <source>
        <dbReference type="Proteomes" id="UP000269721"/>
    </source>
</evidence>
<dbReference type="AlphaFoldDB" id="A0A4P9WI46"/>
<accession>A0A4P9WI46</accession>
<reference evidence="3" key="1">
    <citation type="journal article" date="2018" name="Nat. Microbiol.">
        <title>Leveraging single-cell genomics to expand the fungal tree of life.</title>
        <authorList>
            <person name="Ahrendt S.R."/>
            <person name="Quandt C.A."/>
            <person name="Ciobanu D."/>
            <person name="Clum A."/>
            <person name="Salamov A."/>
            <person name="Andreopoulos B."/>
            <person name="Cheng J.F."/>
            <person name="Woyke T."/>
            <person name="Pelin A."/>
            <person name="Henrissat B."/>
            <person name="Reynolds N.K."/>
            <person name="Benny G.L."/>
            <person name="Smith M.E."/>
            <person name="James T.Y."/>
            <person name="Grigoriev I.V."/>
        </authorList>
    </citation>
    <scope>NUCLEOTIDE SEQUENCE [LARGE SCALE GENOMIC DNA]</scope>
</reference>
<protein>
    <submittedName>
        <fullName evidence="2">Uncharacterized protein</fullName>
    </submittedName>
</protein>
<keyword evidence="3" id="KW-1185">Reference proteome</keyword>
<evidence type="ECO:0000256" key="1">
    <source>
        <dbReference type="SAM" id="MobiDB-lite"/>
    </source>
</evidence>
<feature type="region of interest" description="Disordered" evidence="1">
    <location>
        <begin position="33"/>
        <end position="59"/>
    </location>
</feature>